<evidence type="ECO:0000313" key="2">
    <source>
        <dbReference type="Proteomes" id="UP000007581"/>
    </source>
</evidence>
<sequence>MYNICFQSKKTIFSHKKYDFHFQVIKAFSKNSELKGGNSLVIDVKTKVNVLNFNYQVMDQIFSDTRVLKFMNAITQIH</sequence>
<dbReference type="EMBL" id="CP003397">
    <property type="protein sequence ID" value="AFE54071.1"/>
    <property type="molecule type" value="Genomic_DNA"/>
</dbReference>
<protein>
    <submittedName>
        <fullName evidence="1">Uncharacterized protein</fullName>
    </submittedName>
</protein>
<dbReference type="Proteomes" id="UP000007581">
    <property type="component" value="Chromosome"/>
</dbReference>
<evidence type="ECO:0000313" key="1">
    <source>
        <dbReference type="EMBL" id="AFE54071.1"/>
    </source>
</evidence>
<gene>
    <name evidence="1" type="ORF">RTTH1527_01030</name>
</gene>
<name>A0ABM5MTM5_RICTP</name>
<organism evidence="1 2">
    <name type="scientific">Rickettsia typhi str. TH1527</name>
    <dbReference type="NCBI Taxonomy" id="1003201"/>
    <lineage>
        <taxon>Bacteria</taxon>
        <taxon>Pseudomonadati</taxon>
        <taxon>Pseudomonadota</taxon>
        <taxon>Alphaproteobacteria</taxon>
        <taxon>Rickettsiales</taxon>
        <taxon>Rickettsiaceae</taxon>
        <taxon>Rickettsieae</taxon>
        <taxon>Rickettsia</taxon>
        <taxon>typhus group</taxon>
    </lineage>
</organism>
<accession>A0ABM5MTM5</accession>
<keyword evidence="2" id="KW-1185">Reference proteome</keyword>
<proteinExistence type="predicted"/>
<reference evidence="1" key="1">
    <citation type="submission" date="2012-03" db="EMBL/GenBank/DDBJ databases">
        <authorList>
            <person name="Johnson S.L."/>
            <person name="Sims D."/>
            <person name="Han S."/>
            <person name="Bruce D.C."/>
            <person name="Dasch G.A."/>
        </authorList>
    </citation>
    <scope>NUCLEOTIDE SEQUENCE [LARGE SCALE GENOMIC DNA]</scope>
    <source>
        <strain evidence="1">TH1527</strain>
    </source>
</reference>